<gene>
    <name evidence="1" type="ORF">F1654_00770</name>
</gene>
<reference evidence="1 2" key="1">
    <citation type="submission" date="2019-09" db="EMBL/GenBank/DDBJ databases">
        <authorList>
            <person name="Kevbrin V."/>
            <person name="Grouzdev D.S."/>
        </authorList>
    </citation>
    <scope>NUCLEOTIDE SEQUENCE [LARGE SCALE GENOMIC DNA]</scope>
    <source>
        <strain evidence="1 2">G-192</strain>
    </source>
</reference>
<comment type="caution">
    <text evidence="1">The sequence shown here is derived from an EMBL/GenBank/DDBJ whole genome shotgun (WGS) entry which is preliminary data.</text>
</comment>
<name>A0A5M6ZKT1_9PROT</name>
<evidence type="ECO:0000313" key="2">
    <source>
        <dbReference type="Proteomes" id="UP000325122"/>
    </source>
</evidence>
<dbReference type="RefSeq" id="WP_150021606.1">
    <property type="nucleotide sequence ID" value="NZ_VWOJ01000001.1"/>
</dbReference>
<keyword evidence="2" id="KW-1185">Reference proteome</keyword>
<proteinExistence type="predicted"/>
<accession>A0A5M6ZKT1</accession>
<dbReference type="EMBL" id="VWOJ01000001">
    <property type="protein sequence ID" value="KAA5804575.1"/>
    <property type="molecule type" value="Genomic_DNA"/>
</dbReference>
<protein>
    <submittedName>
        <fullName evidence="1">Uncharacterized protein</fullName>
    </submittedName>
</protein>
<sequence>MTGAHPLQLRDLDGYRFVAACRCGYKAVIDPAAVIAADPDARYWTQGELAARLSCSRCRKRLIAPDEEVTGALVRRRLALERPARAMLGFQGGMVLPSAPPRRR</sequence>
<dbReference type="AlphaFoldDB" id="A0A5M6ZKT1"/>
<dbReference type="Proteomes" id="UP000325122">
    <property type="component" value="Unassembled WGS sequence"/>
</dbReference>
<evidence type="ECO:0000313" key="1">
    <source>
        <dbReference type="EMBL" id="KAA5804575.1"/>
    </source>
</evidence>
<organism evidence="1 2">
    <name type="scientific">Alkalicaulis satelles</name>
    <dbReference type="NCBI Taxonomy" id="2609175"/>
    <lineage>
        <taxon>Bacteria</taxon>
        <taxon>Pseudomonadati</taxon>
        <taxon>Pseudomonadota</taxon>
        <taxon>Alphaproteobacteria</taxon>
        <taxon>Maricaulales</taxon>
        <taxon>Maricaulaceae</taxon>
        <taxon>Alkalicaulis</taxon>
    </lineage>
</organism>